<dbReference type="eggNOG" id="COG1670">
    <property type="taxonomic scope" value="Bacteria"/>
</dbReference>
<dbReference type="Proteomes" id="UP000030403">
    <property type="component" value="Unassembled WGS sequence"/>
</dbReference>
<evidence type="ECO:0000313" key="2">
    <source>
        <dbReference type="EMBL" id="KGX84410.1"/>
    </source>
</evidence>
<dbReference type="STRING" id="1385511.GCA_000425225_01990"/>
<evidence type="ECO:0000259" key="1">
    <source>
        <dbReference type="PROSITE" id="PS51186"/>
    </source>
</evidence>
<dbReference type="InterPro" id="IPR000182">
    <property type="entry name" value="GNAT_dom"/>
</dbReference>
<dbReference type="AlphaFoldDB" id="A0A0A5G016"/>
<dbReference type="SUPFAM" id="SSF55729">
    <property type="entry name" value="Acyl-CoA N-acyltransferases (Nat)"/>
    <property type="match status" value="1"/>
</dbReference>
<dbReference type="Gene3D" id="3.40.630.30">
    <property type="match status" value="1"/>
</dbReference>
<dbReference type="RefSeq" id="WP_027446005.1">
    <property type="nucleotide sequence ID" value="NZ_AULJ01000019.1"/>
</dbReference>
<protein>
    <submittedName>
        <fullName evidence="2">Acetyltransferase</fullName>
    </submittedName>
</protein>
<reference evidence="2 3" key="1">
    <citation type="submission" date="2013-08" db="EMBL/GenBank/DDBJ databases">
        <authorList>
            <person name="Huang J."/>
            <person name="Wang G."/>
        </authorList>
    </citation>
    <scope>NUCLEOTIDE SEQUENCE [LARGE SCALE GENOMIC DNA]</scope>
    <source>
        <strain evidence="2 3">BH030004</strain>
    </source>
</reference>
<dbReference type="Pfam" id="PF13302">
    <property type="entry name" value="Acetyltransf_3"/>
    <property type="match status" value="1"/>
</dbReference>
<evidence type="ECO:0000313" key="3">
    <source>
        <dbReference type="Proteomes" id="UP000030403"/>
    </source>
</evidence>
<organism evidence="2 3">
    <name type="scientific">Pontibacillus marinus BH030004 = DSM 16465</name>
    <dbReference type="NCBI Taxonomy" id="1385511"/>
    <lineage>
        <taxon>Bacteria</taxon>
        <taxon>Bacillati</taxon>
        <taxon>Bacillota</taxon>
        <taxon>Bacilli</taxon>
        <taxon>Bacillales</taxon>
        <taxon>Bacillaceae</taxon>
        <taxon>Pontibacillus</taxon>
    </lineage>
</organism>
<dbReference type="GO" id="GO:0005737">
    <property type="term" value="C:cytoplasm"/>
    <property type="evidence" value="ECO:0007669"/>
    <property type="project" value="TreeGrafter"/>
</dbReference>
<dbReference type="PANTHER" id="PTHR43441">
    <property type="entry name" value="RIBOSOMAL-PROTEIN-SERINE ACETYLTRANSFERASE"/>
    <property type="match status" value="1"/>
</dbReference>
<proteinExistence type="predicted"/>
<keyword evidence="3" id="KW-1185">Reference proteome</keyword>
<gene>
    <name evidence="2" type="ORF">N783_17670</name>
</gene>
<sequence>MNPILKEVAEELETERLILRMPKPGDGTAVNAAITASLEEMKPWLGFALDEPSIEDTEINTRQAYAKFMTRENLRYLIYLKDTQEFVGSTGFHNINWDIPKVEIGYWIDTRLSGKGYMQEAVQKLTDFALDDLGCRRVEIQCESENFRSRAIPEKLGYNLDGILKNDDLSVDGKHLTDTCIYSKVK</sequence>
<feature type="domain" description="N-acetyltransferase" evidence="1">
    <location>
        <begin position="28"/>
        <end position="177"/>
    </location>
</feature>
<dbReference type="GO" id="GO:1990189">
    <property type="term" value="F:protein N-terminal-serine acetyltransferase activity"/>
    <property type="evidence" value="ECO:0007669"/>
    <property type="project" value="TreeGrafter"/>
</dbReference>
<dbReference type="PROSITE" id="PS51186">
    <property type="entry name" value="GNAT"/>
    <property type="match status" value="1"/>
</dbReference>
<accession>A0A0A5G016</accession>
<comment type="caution">
    <text evidence="2">The sequence shown here is derived from an EMBL/GenBank/DDBJ whole genome shotgun (WGS) entry which is preliminary data.</text>
</comment>
<dbReference type="InterPro" id="IPR051908">
    <property type="entry name" value="Ribosomal_N-acetyltransferase"/>
</dbReference>
<dbReference type="EMBL" id="AVPF01000057">
    <property type="protein sequence ID" value="KGX84410.1"/>
    <property type="molecule type" value="Genomic_DNA"/>
</dbReference>
<dbReference type="InterPro" id="IPR016181">
    <property type="entry name" value="Acyl_CoA_acyltransferase"/>
</dbReference>
<keyword evidence="2" id="KW-0808">Transferase</keyword>
<dbReference type="OrthoDB" id="9799321at2"/>
<name>A0A0A5G016_9BACI</name>
<dbReference type="GO" id="GO:0008999">
    <property type="term" value="F:protein-N-terminal-alanine acetyltransferase activity"/>
    <property type="evidence" value="ECO:0007669"/>
    <property type="project" value="TreeGrafter"/>
</dbReference>
<dbReference type="PANTHER" id="PTHR43441:SF3">
    <property type="entry name" value="ACETYLTRANSFERASE"/>
    <property type="match status" value="1"/>
</dbReference>